<dbReference type="STRING" id="709986.Deima_1503"/>
<dbReference type="CDD" id="cd02440">
    <property type="entry name" value="AdoMet_MTases"/>
    <property type="match status" value="1"/>
</dbReference>
<evidence type="ECO:0000259" key="3">
    <source>
        <dbReference type="Pfam" id="PF13649"/>
    </source>
</evidence>
<keyword evidence="2 4" id="KW-0808">Transferase</keyword>
<name>E8U7W3_DEIML</name>
<dbReference type="InterPro" id="IPR029063">
    <property type="entry name" value="SAM-dependent_MTases_sf"/>
</dbReference>
<dbReference type="AlphaFoldDB" id="E8U7W3"/>
<dbReference type="EMBL" id="CP002454">
    <property type="protein sequence ID" value="ADV67152.1"/>
    <property type="molecule type" value="Genomic_DNA"/>
</dbReference>
<organism evidence="4 5">
    <name type="scientific">Deinococcus maricopensis (strain DSM 21211 / LMG 22137 / NRRL B-23946 / LB-34)</name>
    <dbReference type="NCBI Taxonomy" id="709986"/>
    <lineage>
        <taxon>Bacteria</taxon>
        <taxon>Thermotogati</taxon>
        <taxon>Deinococcota</taxon>
        <taxon>Deinococci</taxon>
        <taxon>Deinococcales</taxon>
        <taxon>Deinococcaceae</taxon>
        <taxon>Deinococcus</taxon>
    </lineage>
</organism>
<gene>
    <name evidence="4" type="ordered locus">Deima_1503</name>
</gene>
<evidence type="ECO:0000256" key="2">
    <source>
        <dbReference type="ARBA" id="ARBA00022679"/>
    </source>
</evidence>
<sequence>MTEWDAGTYRARHAFVFEASADLVDGWLAPRAGEAVLDVGCGTGELTARIARSGAQTLGVDASAAMVDGARARFPDVPFEVQDVHVLSVPAPFDAAFSNAALHWMRPLDVAFARIRAALRPGARFALEMGGAGNVQVTLDAVAHATRTLGLPDLASPWVFPSTAELCALLEGAGFRVERTLLFERPSRLDGEDGFRVWLESFGQAWLAPLAADAHAAVLREAEAFARPRLWDGSAWVSDYVRLRALAVVPE</sequence>
<dbReference type="RefSeq" id="WP_013556657.1">
    <property type="nucleotide sequence ID" value="NC_014958.1"/>
</dbReference>
<dbReference type="OrthoDB" id="9760689at2"/>
<evidence type="ECO:0000313" key="5">
    <source>
        <dbReference type="Proteomes" id="UP000008635"/>
    </source>
</evidence>
<dbReference type="InterPro" id="IPR041698">
    <property type="entry name" value="Methyltransf_25"/>
</dbReference>
<evidence type="ECO:0000313" key="4">
    <source>
        <dbReference type="EMBL" id="ADV67152.1"/>
    </source>
</evidence>
<reference evidence="4 5" key="1">
    <citation type="journal article" date="2011" name="Stand. Genomic Sci.">
        <title>Complete genome sequence of Deinococcus maricopensis type strain (LB-34).</title>
        <authorList>
            <person name="Pukall R."/>
            <person name="Zeytun A."/>
            <person name="Lucas S."/>
            <person name="Lapidus A."/>
            <person name="Hammon N."/>
            <person name="Deshpande S."/>
            <person name="Nolan M."/>
            <person name="Cheng J.F."/>
            <person name="Pitluck S."/>
            <person name="Liolios K."/>
            <person name="Pagani I."/>
            <person name="Mikhailova N."/>
            <person name="Ivanova N."/>
            <person name="Mavromatis K."/>
            <person name="Pati A."/>
            <person name="Tapia R."/>
            <person name="Han C."/>
            <person name="Goodwin L."/>
            <person name="Chen A."/>
            <person name="Palaniappan K."/>
            <person name="Land M."/>
            <person name="Hauser L."/>
            <person name="Chang Y.J."/>
            <person name="Jeffries C.D."/>
            <person name="Brambilla E.M."/>
            <person name="Rohde M."/>
            <person name="Goker M."/>
            <person name="Detter J.C."/>
            <person name="Woyke T."/>
            <person name="Bristow J."/>
            <person name="Eisen J.A."/>
            <person name="Markowitz V."/>
            <person name="Hugenholtz P."/>
            <person name="Kyrpides N.C."/>
            <person name="Klenk H.P."/>
        </authorList>
    </citation>
    <scope>NUCLEOTIDE SEQUENCE [LARGE SCALE GENOMIC DNA]</scope>
    <source>
        <strain evidence="5">DSM 21211 / LMG 22137 / NRRL B-23946 / LB-34</strain>
    </source>
</reference>
<dbReference type="GO" id="GO:0032259">
    <property type="term" value="P:methylation"/>
    <property type="evidence" value="ECO:0007669"/>
    <property type="project" value="UniProtKB-KW"/>
</dbReference>
<dbReference type="Pfam" id="PF13649">
    <property type="entry name" value="Methyltransf_25"/>
    <property type="match status" value="1"/>
</dbReference>
<feature type="domain" description="Methyltransferase" evidence="3">
    <location>
        <begin position="36"/>
        <end position="122"/>
    </location>
</feature>
<dbReference type="eggNOG" id="COG4106">
    <property type="taxonomic scope" value="Bacteria"/>
</dbReference>
<reference evidence="5" key="2">
    <citation type="submission" date="2011-01" db="EMBL/GenBank/DDBJ databases">
        <title>The complete genome of Deinococcus maricopensis DSM 21211.</title>
        <authorList>
            <consortium name="US DOE Joint Genome Institute (JGI-PGF)"/>
            <person name="Lucas S."/>
            <person name="Copeland A."/>
            <person name="Lapidus A."/>
            <person name="Goodwin L."/>
            <person name="Pitluck S."/>
            <person name="Kyrpides N."/>
            <person name="Mavromatis K."/>
            <person name="Pagani I."/>
            <person name="Ivanova N."/>
            <person name="Ovchinnikova G."/>
            <person name="Zeytun A."/>
            <person name="Detter J.C."/>
            <person name="Han C."/>
            <person name="Land M."/>
            <person name="Hauser L."/>
            <person name="Markowitz V."/>
            <person name="Cheng J.-F."/>
            <person name="Hugenholtz P."/>
            <person name="Woyke T."/>
            <person name="Wu D."/>
            <person name="Pukall R."/>
            <person name="Gehrich-Schroeter G."/>
            <person name="Brambilla E."/>
            <person name="Klenk H.-P."/>
            <person name="Eisen J.A."/>
        </authorList>
    </citation>
    <scope>NUCLEOTIDE SEQUENCE [LARGE SCALE GENOMIC DNA]</scope>
    <source>
        <strain evidence="5">DSM 21211 / LMG 22137 / NRRL B-23946 / LB-34</strain>
    </source>
</reference>
<keyword evidence="1 4" id="KW-0489">Methyltransferase</keyword>
<dbReference type="PANTHER" id="PTHR43861">
    <property type="entry name" value="TRANS-ACONITATE 2-METHYLTRANSFERASE-RELATED"/>
    <property type="match status" value="1"/>
</dbReference>
<dbReference type="Gene3D" id="3.40.50.150">
    <property type="entry name" value="Vaccinia Virus protein VP39"/>
    <property type="match status" value="1"/>
</dbReference>
<evidence type="ECO:0000256" key="1">
    <source>
        <dbReference type="ARBA" id="ARBA00022603"/>
    </source>
</evidence>
<dbReference type="PANTHER" id="PTHR43861:SF1">
    <property type="entry name" value="TRANS-ACONITATE 2-METHYLTRANSFERASE"/>
    <property type="match status" value="1"/>
</dbReference>
<proteinExistence type="predicted"/>
<dbReference type="GO" id="GO:0008168">
    <property type="term" value="F:methyltransferase activity"/>
    <property type="evidence" value="ECO:0007669"/>
    <property type="project" value="UniProtKB-KW"/>
</dbReference>
<keyword evidence="5" id="KW-1185">Reference proteome</keyword>
<accession>E8U7W3</accession>
<dbReference type="KEGG" id="dmr:Deima_1503"/>
<dbReference type="Proteomes" id="UP000008635">
    <property type="component" value="Chromosome"/>
</dbReference>
<dbReference type="SUPFAM" id="SSF53335">
    <property type="entry name" value="S-adenosyl-L-methionine-dependent methyltransferases"/>
    <property type="match status" value="1"/>
</dbReference>
<protein>
    <submittedName>
        <fullName evidence="4">Methyltransferase type 11</fullName>
    </submittedName>
</protein>
<dbReference type="HOGENOM" id="CLU_037990_5_3_0"/>